<dbReference type="Gene3D" id="1.20.1250.20">
    <property type="entry name" value="MFS general substrate transporter like domains"/>
    <property type="match status" value="2"/>
</dbReference>
<accession>A0ABU8T159</accession>
<keyword evidence="3 6" id="KW-0812">Transmembrane</keyword>
<dbReference type="PANTHER" id="PTHR43124:SF3">
    <property type="entry name" value="CHLORAMPHENICOL EFFLUX PUMP RV0191"/>
    <property type="match status" value="1"/>
</dbReference>
<name>A0ABU8T159_9PSEU</name>
<feature type="transmembrane region" description="Helical" evidence="6">
    <location>
        <begin position="166"/>
        <end position="184"/>
    </location>
</feature>
<gene>
    <name evidence="8" type="ORF">WJX68_00030</name>
</gene>
<evidence type="ECO:0000259" key="7">
    <source>
        <dbReference type="PROSITE" id="PS50850"/>
    </source>
</evidence>
<comment type="caution">
    <text evidence="8">The sequence shown here is derived from an EMBL/GenBank/DDBJ whole genome shotgun (WGS) entry which is preliminary data.</text>
</comment>
<evidence type="ECO:0000256" key="1">
    <source>
        <dbReference type="ARBA" id="ARBA00004651"/>
    </source>
</evidence>
<feature type="transmembrane region" description="Helical" evidence="6">
    <location>
        <begin position="345"/>
        <end position="369"/>
    </location>
</feature>
<feature type="transmembrane region" description="Helical" evidence="6">
    <location>
        <begin position="75"/>
        <end position="95"/>
    </location>
</feature>
<dbReference type="InterPro" id="IPR050189">
    <property type="entry name" value="MFS_Efflux_Transporters"/>
</dbReference>
<dbReference type="RefSeq" id="WP_340285300.1">
    <property type="nucleotide sequence ID" value="NZ_JBBJUP010000001.1"/>
</dbReference>
<comment type="subcellular location">
    <subcellularLocation>
        <location evidence="1">Cell membrane</location>
        <topology evidence="1">Multi-pass membrane protein</topology>
    </subcellularLocation>
</comment>
<feature type="transmembrane region" description="Helical" evidence="6">
    <location>
        <begin position="381"/>
        <end position="400"/>
    </location>
</feature>
<dbReference type="InterPro" id="IPR020846">
    <property type="entry name" value="MFS_dom"/>
</dbReference>
<keyword evidence="5 6" id="KW-0472">Membrane</keyword>
<sequence>MHTSRRAYLVWSAGLLAYVVAVLQRSSFGVSGLEAADRFGASPTVLAGFLVLQLLVYAALQVPVGLLLDRFGARTMVLAGAVTMTAAQVLVALATSLPLAIAARVLVGVGDALTFISVLSVLSTWFAPRRVPLMTQLTALLGQLGQVLSAIPLATVLHAYGWTAAFLSAAGVGVVAAVAVLAVFRDRPAGSPAPEPASTPREVVDGLKGAWAHPGTRLGLWSHAGTQFSGLVFALLWGVPYLVAGQGMSPTGASVMLTVLVLAGAVVGPVFGEFTARHPLRRSWLVLAVIGATALVWAVVLLVPPPAPLWLLVLLVVVLAANGPCSAVGFDYARTFNPAHRRGTAVGIVNVGGFTASLTTTLLVGLVLGVSGGYTPEAFRLAWLVQFPIWALTTVLVVLARRKARRVMAAEGTVVPPLREALRRNRRRRRDLS</sequence>
<evidence type="ECO:0000256" key="2">
    <source>
        <dbReference type="ARBA" id="ARBA00022475"/>
    </source>
</evidence>
<dbReference type="CDD" id="cd06174">
    <property type="entry name" value="MFS"/>
    <property type="match status" value="1"/>
</dbReference>
<keyword evidence="9" id="KW-1185">Reference proteome</keyword>
<dbReference type="Pfam" id="PF07690">
    <property type="entry name" value="MFS_1"/>
    <property type="match status" value="2"/>
</dbReference>
<keyword evidence="4 6" id="KW-1133">Transmembrane helix</keyword>
<evidence type="ECO:0000256" key="6">
    <source>
        <dbReference type="SAM" id="Phobius"/>
    </source>
</evidence>
<dbReference type="EMBL" id="JBBJUP010000001">
    <property type="protein sequence ID" value="MEJ8277308.1"/>
    <property type="molecule type" value="Genomic_DNA"/>
</dbReference>
<dbReference type="InterPro" id="IPR036259">
    <property type="entry name" value="MFS_trans_sf"/>
</dbReference>
<evidence type="ECO:0000256" key="4">
    <source>
        <dbReference type="ARBA" id="ARBA00022989"/>
    </source>
</evidence>
<reference evidence="8 9" key="1">
    <citation type="submission" date="2024-03" db="EMBL/GenBank/DDBJ databases">
        <title>Draft genome sequence of Pseudonocardia sp. DW16-2.</title>
        <authorList>
            <person name="Duangmal K."/>
        </authorList>
    </citation>
    <scope>NUCLEOTIDE SEQUENCE [LARGE SCALE GENOMIC DNA]</scope>
    <source>
        <strain evidence="8 9">DW16-2</strain>
    </source>
</reference>
<dbReference type="PANTHER" id="PTHR43124">
    <property type="entry name" value="PURINE EFFLUX PUMP PBUE"/>
    <property type="match status" value="1"/>
</dbReference>
<feature type="transmembrane region" description="Helical" evidence="6">
    <location>
        <begin position="139"/>
        <end position="160"/>
    </location>
</feature>
<dbReference type="SUPFAM" id="SSF103473">
    <property type="entry name" value="MFS general substrate transporter"/>
    <property type="match status" value="1"/>
</dbReference>
<evidence type="ECO:0000256" key="3">
    <source>
        <dbReference type="ARBA" id="ARBA00022692"/>
    </source>
</evidence>
<protein>
    <submittedName>
        <fullName evidence="8">MFS transporter</fullName>
    </submittedName>
</protein>
<feature type="transmembrane region" description="Helical" evidence="6">
    <location>
        <begin position="284"/>
        <end position="303"/>
    </location>
</feature>
<organism evidence="8 9">
    <name type="scientific">Pseudonocardia spirodelae</name>
    <dbReference type="NCBI Taxonomy" id="3133431"/>
    <lineage>
        <taxon>Bacteria</taxon>
        <taxon>Bacillati</taxon>
        <taxon>Actinomycetota</taxon>
        <taxon>Actinomycetes</taxon>
        <taxon>Pseudonocardiales</taxon>
        <taxon>Pseudonocardiaceae</taxon>
        <taxon>Pseudonocardia</taxon>
    </lineage>
</organism>
<feature type="domain" description="Major facilitator superfamily (MFS) profile" evidence="7">
    <location>
        <begin position="10"/>
        <end position="405"/>
    </location>
</feature>
<feature type="transmembrane region" description="Helical" evidence="6">
    <location>
        <begin position="218"/>
        <end position="239"/>
    </location>
</feature>
<feature type="transmembrane region" description="Helical" evidence="6">
    <location>
        <begin position="101"/>
        <end position="127"/>
    </location>
</feature>
<dbReference type="Proteomes" id="UP001364211">
    <property type="component" value="Unassembled WGS sequence"/>
</dbReference>
<evidence type="ECO:0000313" key="8">
    <source>
        <dbReference type="EMBL" id="MEJ8277308.1"/>
    </source>
</evidence>
<evidence type="ECO:0000313" key="9">
    <source>
        <dbReference type="Proteomes" id="UP001364211"/>
    </source>
</evidence>
<feature type="transmembrane region" description="Helical" evidence="6">
    <location>
        <begin position="45"/>
        <end position="68"/>
    </location>
</feature>
<feature type="transmembrane region" description="Helical" evidence="6">
    <location>
        <begin position="309"/>
        <end position="333"/>
    </location>
</feature>
<proteinExistence type="predicted"/>
<dbReference type="PROSITE" id="PS50850">
    <property type="entry name" value="MFS"/>
    <property type="match status" value="1"/>
</dbReference>
<feature type="transmembrane region" description="Helical" evidence="6">
    <location>
        <begin position="251"/>
        <end position="272"/>
    </location>
</feature>
<dbReference type="InterPro" id="IPR011701">
    <property type="entry name" value="MFS"/>
</dbReference>
<keyword evidence="2" id="KW-1003">Cell membrane</keyword>
<evidence type="ECO:0000256" key="5">
    <source>
        <dbReference type="ARBA" id="ARBA00023136"/>
    </source>
</evidence>